<accession>A0A1M4YZE2</accession>
<reference evidence="1 2" key="1">
    <citation type="submission" date="2016-11" db="EMBL/GenBank/DDBJ databases">
        <authorList>
            <person name="Jaros S."/>
            <person name="Januszkiewicz K."/>
            <person name="Wedrychowicz H."/>
        </authorList>
    </citation>
    <scope>NUCLEOTIDE SEQUENCE [LARGE SCALE GENOMIC DNA]</scope>
    <source>
        <strain evidence="1 2">DSM 21986</strain>
    </source>
</reference>
<proteinExistence type="predicted"/>
<sequence>MSDHKRKVIIYVGERSTTNLVKQGENKIILVRAPDPASAAELAVDQVNQGADCIELCGGTGFKWLTAVKSAIDNRIPIGLVTYPFESITGAANFKARYESGGSQQKEGEVFLVLADKANPNMDRIKQKHEAGWTTFVAVSGKSEAAEEAKNLHKKGATLIELYGGLNFTDADIIHEATDGQVPVGVASYYVNDKR</sequence>
<dbReference type="AlphaFoldDB" id="A0A1M4YZE2"/>
<dbReference type="OrthoDB" id="1551162at2"/>
<dbReference type="RefSeq" id="WP_073061123.1">
    <property type="nucleotide sequence ID" value="NZ_FQUS01000005.1"/>
</dbReference>
<evidence type="ECO:0000313" key="1">
    <source>
        <dbReference type="EMBL" id="SHF11171.1"/>
    </source>
</evidence>
<keyword evidence="2" id="KW-1185">Reference proteome</keyword>
<protein>
    <submittedName>
        <fullName evidence="1">Uncharacterized protein</fullName>
    </submittedName>
</protein>
<name>A0A1M4YZE2_9BACT</name>
<dbReference type="EMBL" id="FQUS01000005">
    <property type="protein sequence ID" value="SHF11171.1"/>
    <property type="molecule type" value="Genomic_DNA"/>
</dbReference>
<gene>
    <name evidence="1" type="ORF">SAMN05443144_105203</name>
</gene>
<dbReference type="Pfam" id="PF20116">
    <property type="entry name" value="DUF6506"/>
    <property type="match status" value="2"/>
</dbReference>
<dbReference type="InterPro" id="IPR045441">
    <property type="entry name" value="DUF6506"/>
</dbReference>
<organism evidence="1 2">
    <name type="scientific">Fodinibius roseus</name>
    <dbReference type="NCBI Taxonomy" id="1194090"/>
    <lineage>
        <taxon>Bacteria</taxon>
        <taxon>Pseudomonadati</taxon>
        <taxon>Balneolota</taxon>
        <taxon>Balneolia</taxon>
        <taxon>Balneolales</taxon>
        <taxon>Balneolaceae</taxon>
        <taxon>Fodinibius</taxon>
    </lineage>
</organism>
<evidence type="ECO:0000313" key="2">
    <source>
        <dbReference type="Proteomes" id="UP000184041"/>
    </source>
</evidence>
<dbReference type="Proteomes" id="UP000184041">
    <property type="component" value="Unassembled WGS sequence"/>
</dbReference>